<dbReference type="Proteomes" id="UP000623967">
    <property type="component" value="Unassembled WGS sequence"/>
</dbReference>
<dbReference type="CDD" id="cd05934">
    <property type="entry name" value="FACL_DitJ_like"/>
    <property type="match status" value="1"/>
</dbReference>
<dbReference type="Pfam" id="PF00501">
    <property type="entry name" value="AMP-binding"/>
    <property type="match status" value="1"/>
</dbReference>
<dbReference type="InterPro" id="IPR000873">
    <property type="entry name" value="AMP-dep_synth/lig_dom"/>
</dbReference>
<dbReference type="PANTHER" id="PTHR43767:SF1">
    <property type="entry name" value="NONRIBOSOMAL PEPTIDE SYNTHASE PES1 (EUROFUNG)-RELATED"/>
    <property type="match status" value="1"/>
</dbReference>
<dbReference type="InterPro" id="IPR025110">
    <property type="entry name" value="AMP-bd_C"/>
</dbReference>
<dbReference type="Gene3D" id="3.40.50.12780">
    <property type="entry name" value="N-terminal domain of ligase-like"/>
    <property type="match status" value="1"/>
</dbReference>
<dbReference type="InterPro" id="IPR042099">
    <property type="entry name" value="ANL_N_sf"/>
</dbReference>
<comment type="caution">
    <text evidence="3">The sequence shown here is derived from an EMBL/GenBank/DDBJ whole genome shotgun (WGS) entry which is preliminary data.</text>
</comment>
<dbReference type="GO" id="GO:0016874">
    <property type="term" value="F:ligase activity"/>
    <property type="evidence" value="ECO:0007669"/>
    <property type="project" value="UniProtKB-KW"/>
</dbReference>
<dbReference type="NCBIfam" id="NF005947">
    <property type="entry name" value="PRK08008.1"/>
    <property type="match status" value="1"/>
</dbReference>
<dbReference type="PANTHER" id="PTHR43767">
    <property type="entry name" value="LONG-CHAIN-FATTY-ACID--COA LIGASE"/>
    <property type="match status" value="1"/>
</dbReference>
<evidence type="ECO:0000313" key="4">
    <source>
        <dbReference type="Proteomes" id="UP000623967"/>
    </source>
</evidence>
<feature type="domain" description="AMP-binding enzyme C-terminal" evidence="2">
    <location>
        <begin position="436"/>
        <end position="509"/>
    </location>
</feature>
<proteinExistence type="predicted"/>
<evidence type="ECO:0000259" key="1">
    <source>
        <dbReference type="Pfam" id="PF00501"/>
    </source>
</evidence>
<accession>A0ABS1TTU9</accession>
<name>A0ABS1TTU9_9BACI</name>
<dbReference type="InterPro" id="IPR050237">
    <property type="entry name" value="ATP-dep_AMP-bd_enzyme"/>
</dbReference>
<dbReference type="PROSITE" id="PS00455">
    <property type="entry name" value="AMP_BINDING"/>
    <property type="match status" value="1"/>
</dbReference>
<dbReference type="EC" id="6.2.1.48" evidence="3"/>
<dbReference type="InterPro" id="IPR020845">
    <property type="entry name" value="AMP-binding_CS"/>
</dbReference>
<dbReference type="EMBL" id="JAESWB010000362">
    <property type="protein sequence ID" value="MBL4954741.1"/>
    <property type="molecule type" value="Genomic_DNA"/>
</dbReference>
<organism evidence="3 4">
    <name type="scientific">Neobacillus paridis</name>
    <dbReference type="NCBI Taxonomy" id="2803862"/>
    <lineage>
        <taxon>Bacteria</taxon>
        <taxon>Bacillati</taxon>
        <taxon>Bacillota</taxon>
        <taxon>Bacilli</taxon>
        <taxon>Bacillales</taxon>
        <taxon>Bacillaceae</taxon>
        <taxon>Neobacillus</taxon>
    </lineage>
</organism>
<reference evidence="3 4" key="1">
    <citation type="submission" date="2021-01" db="EMBL/GenBank/DDBJ databases">
        <title>Genome public.</title>
        <authorList>
            <person name="Liu C."/>
            <person name="Sun Q."/>
        </authorList>
    </citation>
    <scope>NUCLEOTIDE SEQUENCE [LARGE SCALE GENOMIC DNA]</scope>
    <source>
        <strain evidence="3 4">YIM B02564</strain>
    </source>
</reference>
<keyword evidence="3" id="KW-0436">Ligase</keyword>
<dbReference type="InterPro" id="IPR045851">
    <property type="entry name" value="AMP-bd_C_sf"/>
</dbReference>
<dbReference type="RefSeq" id="WP_202655975.1">
    <property type="nucleotide sequence ID" value="NZ_JAESWB010000362.1"/>
</dbReference>
<evidence type="ECO:0000259" key="2">
    <source>
        <dbReference type="Pfam" id="PF13193"/>
    </source>
</evidence>
<evidence type="ECO:0000313" key="3">
    <source>
        <dbReference type="EMBL" id="MBL4954741.1"/>
    </source>
</evidence>
<gene>
    <name evidence="3" type="primary">caiC</name>
    <name evidence="3" type="ORF">JK635_21515</name>
</gene>
<dbReference type="Gene3D" id="3.30.300.30">
    <property type="match status" value="1"/>
</dbReference>
<feature type="domain" description="AMP-dependent synthetase/ligase" evidence="1">
    <location>
        <begin position="21"/>
        <end position="385"/>
    </location>
</feature>
<protein>
    <submittedName>
        <fullName evidence="3">Crotonobetaine/carnitine-CoA ligase</fullName>
        <ecNumber evidence="3">6.2.1.48</ecNumber>
    </submittedName>
</protein>
<sequence length="518" mass="59094">MADIVGNKTLRDLWDELVRIYGEKKVLIFHDCNGNVNEFTYRQLNEEINKTANLFLDLGIKKGDHVAIQLHNCPEFLMSWFGLAKIGAVMVPLNTQYTEEECEYIINKCDGVELAIVEEEFLPFYQGADSGKMMGIKHILLARTDKQLPGTVNFTENKDKQPVELTELIPLTSDDTAEILFTSGTTSRPKGVVLTHCNMLYAGHFTAWQLSMRQDDRYLTIMPAFHVDFQLNALMPVLTVGATMIAVEKYSARRFWKQIVDYKATITECVPMMLRTMMLQPQQEWEKDHCVREVFFYLAMTPEEKLAFEERFNVKFLNSYGLSESLVGVIGDSPSGERNWPSIGKPGLSYEAKIIDEEGNELPPNAIGEIYIKGVPGRTIMKEYYHDPEATAKALNSEGWLHTGDKGYVDESGWFYFVDRKVNMIKRSGENISTSEIENILMSHPKIEEAAVIGVPDPIRDQAVKAFIVFKEGEELSQEEILAYCHCHMAKFKVPSFIEIRKSLPRTCTYKVQKKLLK</sequence>
<keyword evidence="4" id="KW-1185">Reference proteome</keyword>
<dbReference type="Pfam" id="PF13193">
    <property type="entry name" value="AMP-binding_C"/>
    <property type="match status" value="1"/>
</dbReference>
<dbReference type="SUPFAM" id="SSF56801">
    <property type="entry name" value="Acetyl-CoA synthetase-like"/>
    <property type="match status" value="1"/>
</dbReference>